<evidence type="ECO:0000313" key="4">
    <source>
        <dbReference type="Proteomes" id="UP000429523"/>
    </source>
</evidence>
<feature type="region of interest" description="Disordered" evidence="1">
    <location>
        <begin position="71"/>
        <end position="101"/>
    </location>
</feature>
<proteinExistence type="predicted"/>
<dbReference type="Proteomes" id="UP000429523">
    <property type="component" value="Unassembled WGS sequence"/>
</dbReference>
<evidence type="ECO:0000313" key="3">
    <source>
        <dbReference type="EMBL" id="KAE8921659.1"/>
    </source>
</evidence>
<feature type="signal peptide" evidence="2">
    <location>
        <begin position="1"/>
        <end position="23"/>
    </location>
</feature>
<keyword evidence="2" id="KW-0732">Signal</keyword>
<evidence type="ECO:0000256" key="1">
    <source>
        <dbReference type="SAM" id="MobiDB-lite"/>
    </source>
</evidence>
<feature type="chain" id="PRO_5025403084" description="RxLR effector protein" evidence="2">
    <location>
        <begin position="24"/>
        <end position="122"/>
    </location>
</feature>
<comment type="caution">
    <text evidence="3">The sequence shown here is derived from an EMBL/GenBank/DDBJ whole genome shotgun (WGS) entry which is preliminary data.</text>
</comment>
<evidence type="ECO:0008006" key="5">
    <source>
        <dbReference type="Google" id="ProtNLM"/>
    </source>
</evidence>
<protein>
    <recommendedName>
        <fullName evidence="5">RxLR effector protein</fullName>
    </recommendedName>
</protein>
<gene>
    <name evidence="3" type="ORF">PF009_g28066</name>
</gene>
<dbReference type="AlphaFoldDB" id="A0A6A3DK02"/>
<reference evidence="3 4" key="1">
    <citation type="submission" date="2018-08" db="EMBL/GenBank/DDBJ databases">
        <title>Genomic investigation of the strawberry pathogen Phytophthora fragariae indicates pathogenicity is determined by transcriptional variation in three key races.</title>
        <authorList>
            <person name="Adams T.M."/>
            <person name="Armitage A.D."/>
            <person name="Sobczyk M.K."/>
            <person name="Bates H.J."/>
            <person name="Dunwell J.M."/>
            <person name="Nellist C.F."/>
            <person name="Harrison R.J."/>
        </authorList>
    </citation>
    <scope>NUCLEOTIDE SEQUENCE [LARGE SCALE GENOMIC DNA]</scope>
    <source>
        <strain evidence="3 4">NOV-9</strain>
    </source>
</reference>
<evidence type="ECO:0000256" key="2">
    <source>
        <dbReference type="SAM" id="SignalP"/>
    </source>
</evidence>
<name>A0A6A3DK02_9STRA</name>
<sequence length="122" mass="13823">MKVLKSPVATLFLVATFFTNCLSCVRRKNQASKYFRCRPPALDVYRADLNTDTAIDENDYPSDEDVLDFFDDESDMSSYDGSSNDGEDEDREGQKKTPGKQANCLTKMKLIKRVTSSFARLN</sequence>
<organism evidence="3 4">
    <name type="scientific">Phytophthora fragariae</name>
    <dbReference type="NCBI Taxonomy" id="53985"/>
    <lineage>
        <taxon>Eukaryota</taxon>
        <taxon>Sar</taxon>
        <taxon>Stramenopiles</taxon>
        <taxon>Oomycota</taxon>
        <taxon>Peronosporomycetes</taxon>
        <taxon>Peronosporales</taxon>
        <taxon>Peronosporaceae</taxon>
        <taxon>Phytophthora</taxon>
    </lineage>
</organism>
<dbReference type="EMBL" id="QXGF01003397">
    <property type="protein sequence ID" value="KAE8921659.1"/>
    <property type="molecule type" value="Genomic_DNA"/>
</dbReference>
<accession>A0A6A3DK02</accession>